<dbReference type="PROSITE" id="PS50995">
    <property type="entry name" value="HTH_MARR_2"/>
    <property type="match status" value="1"/>
</dbReference>
<dbReference type="AlphaFoldDB" id="A0A9W6FLX5"/>
<sequence length="218" mass="24345">MALRSRKLNQTAGHAEETYKIPRTAPEALRPYVDLLTKLDVAGVDPSGGRLGLLLIWLSDDIQATVDTELVSFNISEKKLDVLMLLLLAESEEHGESLLSPSAISDYFGVSRTTVTGLLDFLERRKLVRRMHHPVDRRRIQTILTPAGRLLVTRAAPVFWRACAALTEPLDARDKEDLERVMGKIYANMKSQFDAKHHSEADAASNTGAKRKRRTSGE</sequence>
<dbReference type="InterPro" id="IPR036388">
    <property type="entry name" value="WH-like_DNA-bd_sf"/>
</dbReference>
<dbReference type="PANTHER" id="PTHR33164">
    <property type="entry name" value="TRANSCRIPTIONAL REGULATOR, MARR FAMILY"/>
    <property type="match status" value="1"/>
</dbReference>
<dbReference type="InterPro" id="IPR000835">
    <property type="entry name" value="HTH_MarR-typ"/>
</dbReference>
<proteinExistence type="predicted"/>
<gene>
    <name evidence="3" type="ORF">XFLAVUS301_44690</name>
</gene>
<dbReference type="InterPro" id="IPR036390">
    <property type="entry name" value="WH_DNA-bd_sf"/>
</dbReference>
<dbReference type="SUPFAM" id="SSF46785">
    <property type="entry name" value="Winged helix' DNA-binding domain"/>
    <property type="match status" value="1"/>
</dbReference>
<evidence type="ECO:0000259" key="2">
    <source>
        <dbReference type="PROSITE" id="PS50995"/>
    </source>
</evidence>
<dbReference type="SMART" id="SM00347">
    <property type="entry name" value="HTH_MARR"/>
    <property type="match status" value="1"/>
</dbReference>
<comment type="caution">
    <text evidence="3">The sequence shown here is derived from an EMBL/GenBank/DDBJ whole genome shotgun (WGS) entry which is preliminary data.</text>
</comment>
<protein>
    <recommendedName>
        <fullName evidence="2">HTH marR-type domain-containing protein</fullName>
    </recommendedName>
</protein>
<feature type="domain" description="HTH marR-type" evidence="2">
    <location>
        <begin position="48"/>
        <end position="187"/>
    </location>
</feature>
<dbReference type="EMBL" id="BSDO01000008">
    <property type="protein sequence ID" value="GLI24795.1"/>
    <property type="molecule type" value="Genomic_DNA"/>
</dbReference>
<evidence type="ECO:0000256" key="1">
    <source>
        <dbReference type="SAM" id="MobiDB-lite"/>
    </source>
</evidence>
<dbReference type="PRINTS" id="PR00598">
    <property type="entry name" value="HTHMARR"/>
</dbReference>
<dbReference type="Proteomes" id="UP001144397">
    <property type="component" value="Unassembled WGS sequence"/>
</dbReference>
<evidence type="ECO:0000313" key="3">
    <source>
        <dbReference type="EMBL" id="GLI24795.1"/>
    </source>
</evidence>
<dbReference type="GO" id="GO:0006950">
    <property type="term" value="P:response to stress"/>
    <property type="evidence" value="ECO:0007669"/>
    <property type="project" value="TreeGrafter"/>
</dbReference>
<reference evidence="3" key="1">
    <citation type="submission" date="2022-12" db="EMBL/GenBank/DDBJ databases">
        <title>Reference genome sequencing for broad-spectrum identification of bacterial and archaeal isolates by mass spectrometry.</title>
        <authorList>
            <person name="Sekiguchi Y."/>
            <person name="Tourlousse D.M."/>
        </authorList>
    </citation>
    <scope>NUCLEOTIDE SEQUENCE</scope>
    <source>
        <strain evidence="3">301</strain>
    </source>
</reference>
<dbReference type="Pfam" id="PF12802">
    <property type="entry name" value="MarR_2"/>
    <property type="match status" value="1"/>
</dbReference>
<dbReference type="Gene3D" id="1.10.10.10">
    <property type="entry name" value="Winged helix-like DNA-binding domain superfamily/Winged helix DNA-binding domain"/>
    <property type="match status" value="1"/>
</dbReference>
<dbReference type="InterPro" id="IPR039422">
    <property type="entry name" value="MarR/SlyA-like"/>
</dbReference>
<feature type="region of interest" description="Disordered" evidence="1">
    <location>
        <begin position="194"/>
        <end position="218"/>
    </location>
</feature>
<accession>A0A9W6FLX5</accession>
<feature type="compositionally biased region" description="Basic residues" evidence="1">
    <location>
        <begin position="209"/>
        <end position="218"/>
    </location>
</feature>
<name>A0A9W6FLX5_XANFL</name>
<evidence type="ECO:0000313" key="4">
    <source>
        <dbReference type="Proteomes" id="UP001144397"/>
    </source>
</evidence>
<organism evidence="3 4">
    <name type="scientific">Xanthobacter flavus</name>
    <dbReference type="NCBI Taxonomy" id="281"/>
    <lineage>
        <taxon>Bacteria</taxon>
        <taxon>Pseudomonadati</taxon>
        <taxon>Pseudomonadota</taxon>
        <taxon>Alphaproteobacteria</taxon>
        <taxon>Hyphomicrobiales</taxon>
        <taxon>Xanthobacteraceae</taxon>
        <taxon>Xanthobacter</taxon>
    </lineage>
</organism>
<dbReference type="PANTHER" id="PTHR33164:SF43">
    <property type="entry name" value="HTH-TYPE TRANSCRIPTIONAL REPRESSOR YETL"/>
    <property type="match status" value="1"/>
</dbReference>
<dbReference type="GO" id="GO:0003700">
    <property type="term" value="F:DNA-binding transcription factor activity"/>
    <property type="evidence" value="ECO:0007669"/>
    <property type="project" value="InterPro"/>
</dbReference>